<gene>
    <name evidence="1" type="ORF">KCX82_14325</name>
</gene>
<dbReference type="AlphaFoldDB" id="A0A8J8B2T7"/>
<accession>A0A8J8B2T7</accession>
<dbReference type="EMBL" id="JAGSND010000010">
    <property type="protein sequence ID" value="MBR0599062.1"/>
    <property type="molecule type" value="Genomic_DNA"/>
</dbReference>
<dbReference type="InterPro" id="IPR050490">
    <property type="entry name" value="Bact_solute-bd_prot1"/>
</dbReference>
<dbReference type="Pfam" id="PF13416">
    <property type="entry name" value="SBP_bac_8"/>
    <property type="match status" value="1"/>
</dbReference>
<organism evidence="1 2">
    <name type="scientific">Sinanaerobacter chloroacetimidivorans</name>
    <dbReference type="NCBI Taxonomy" id="2818044"/>
    <lineage>
        <taxon>Bacteria</taxon>
        <taxon>Bacillati</taxon>
        <taxon>Bacillota</taxon>
        <taxon>Clostridia</taxon>
        <taxon>Peptostreptococcales</taxon>
        <taxon>Anaerovoracaceae</taxon>
        <taxon>Sinanaerobacter</taxon>
    </lineage>
</organism>
<keyword evidence="2" id="KW-1185">Reference proteome</keyword>
<sequence>MVFALVFFLFTSCNDDHGLKPKEPVTLSLWHNYGGQMKETMDNMVDEFNETVGAEKGIILSVTSISSSAALHEKLMMIANGDPGAPEMPDITTANPKTALILAEKGLLANLDDLFTEKELSAYVPRFIEEGRLESDHLYVFPTAKSTEVLFLNRTAFDRFAAETGVTYEDLKTFEGIAKAAVLYYDWTDAKTPDVSGDGKAFYHADSLFNLAQVGCRQLDEDFIKDGMPEISSGAFQRFWHFYYDSAVKGHFAIFDGYASDLAKTGEILCSTGSTAGVLFFDPVITYPDNTTETAELMILPYPTFEGGKKIAMQRGSGMMVANTTETKRYAAGIFLKWFTSPENNLRFVSSTGYLPVTDEAFGDMMSKEIEQIDNQNIRTLLKTSIEMQKEYDFYIPPLFAGIDVLQDNFNNEIRQKATDSRAAYRSLLTEMAPDAAFEQVKTDFNMEKVIELNE</sequence>
<comment type="caution">
    <text evidence="1">The sequence shown here is derived from an EMBL/GenBank/DDBJ whole genome shotgun (WGS) entry which is preliminary data.</text>
</comment>
<dbReference type="PANTHER" id="PTHR43649:SF12">
    <property type="entry name" value="DIACETYLCHITOBIOSE BINDING PROTEIN DASA"/>
    <property type="match status" value="1"/>
</dbReference>
<dbReference type="Proteomes" id="UP000675664">
    <property type="component" value="Unassembled WGS sequence"/>
</dbReference>
<reference evidence="1" key="1">
    <citation type="submission" date="2021-04" db="EMBL/GenBank/DDBJ databases">
        <title>Sinoanaerobacter chloroacetimidivorans sp. nov., an obligate anaerobic bacterium isolated from anaerobic sludge.</title>
        <authorList>
            <person name="Bao Y."/>
        </authorList>
    </citation>
    <scope>NUCLEOTIDE SEQUENCE</scope>
    <source>
        <strain evidence="1">BAD-6</strain>
    </source>
</reference>
<reference evidence="1" key="2">
    <citation type="submission" date="2021-04" db="EMBL/GenBank/DDBJ databases">
        <authorList>
            <person name="Liu J."/>
        </authorList>
    </citation>
    <scope>NUCLEOTIDE SEQUENCE</scope>
    <source>
        <strain evidence="1">BAD-6</strain>
    </source>
</reference>
<dbReference type="InterPro" id="IPR006059">
    <property type="entry name" value="SBP"/>
</dbReference>
<dbReference type="SUPFAM" id="SSF53850">
    <property type="entry name" value="Periplasmic binding protein-like II"/>
    <property type="match status" value="1"/>
</dbReference>
<evidence type="ECO:0000313" key="1">
    <source>
        <dbReference type="EMBL" id="MBR0599062.1"/>
    </source>
</evidence>
<dbReference type="PANTHER" id="PTHR43649">
    <property type="entry name" value="ARABINOSE-BINDING PROTEIN-RELATED"/>
    <property type="match status" value="1"/>
</dbReference>
<name>A0A8J8B2T7_9FIRM</name>
<dbReference type="Gene3D" id="3.40.190.10">
    <property type="entry name" value="Periplasmic binding protein-like II"/>
    <property type="match status" value="1"/>
</dbReference>
<protein>
    <submittedName>
        <fullName evidence="1">Extracellular solute-binding protein</fullName>
    </submittedName>
</protein>
<proteinExistence type="predicted"/>
<evidence type="ECO:0000313" key="2">
    <source>
        <dbReference type="Proteomes" id="UP000675664"/>
    </source>
</evidence>